<sequence>MLLLVCILATIAVVVQCRSAFSGIPRRIRVGSQITVKYIFQSSGETGSIFSDDDPLDIIENDGNQNALRDKMKRGQVVNDGTILGKQDLRIPRVAGTYRVRARYSADGYFQTDFSSPFTAFVSDASTSSPTQTITETSRTSSRETSEPPSTTFIPFPTPPVSIDTTGSQPSITSGTATSSPVTNSATLASTSDAITSPTNTASSNHAKNTSRGGIIAGGVIAAITVVGLLSFIFVRRYRKKRGIGGGQTSVEPYVLFEPTQERSRKVLRVSQELPQATEAVIVIANQNQQPEGGRTETSLRGAENRVAPRDGQERGSIVVVANQNQQPEGGKAETRKAENRVVPRDGQKRKSIVVHHEDSGWRPVRTSAMGPPQPNDTRVIDLPPDYDAAR</sequence>
<keyword evidence="3" id="KW-0732">Signal</keyword>
<dbReference type="Proteomes" id="UP000017559">
    <property type="component" value="Unassembled WGS sequence"/>
</dbReference>
<evidence type="ECO:0000256" key="3">
    <source>
        <dbReference type="SAM" id="SignalP"/>
    </source>
</evidence>
<proteinExistence type="predicted"/>
<evidence type="ECO:0000256" key="2">
    <source>
        <dbReference type="SAM" id="Phobius"/>
    </source>
</evidence>
<feature type="chain" id="PRO_5004710792" evidence="3">
    <location>
        <begin position="18"/>
        <end position="391"/>
    </location>
</feature>
<evidence type="ECO:0000313" key="4">
    <source>
        <dbReference type="EMBL" id="ESK88993.1"/>
    </source>
</evidence>
<feature type="compositionally biased region" description="Low complexity" evidence="1">
    <location>
        <begin position="129"/>
        <end position="140"/>
    </location>
</feature>
<dbReference type="AlphaFoldDB" id="V2WQ61"/>
<keyword evidence="2" id="KW-0472">Membrane</keyword>
<dbReference type="CDD" id="cd12087">
    <property type="entry name" value="TM_EGFR-like"/>
    <property type="match status" value="1"/>
</dbReference>
<keyword evidence="2" id="KW-1133">Transmembrane helix</keyword>
<keyword evidence="2" id="KW-0812">Transmembrane</keyword>
<name>V2WQ61_MONRO</name>
<feature type="compositionally biased region" description="Polar residues" evidence="1">
    <location>
        <begin position="289"/>
        <end position="299"/>
    </location>
</feature>
<keyword evidence="5" id="KW-1185">Reference proteome</keyword>
<reference evidence="4 5" key="1">
    <citation type="journal article" date="2014" name="BMC Genomics">
        <title>Genome and secretome analysis of the hemibiotrophic fungal pathogen, Moniliophthora roreri, which causes frosty pod rot disease of cacao: mechanisms of the biotrophic and necrotrophic phases.</title>
        <authorList>
            <person name="Meinhardt L.W."/>
            <person name="Costa G.G.L."/>
            <person name="Thomazella D.P.T."/>
            <person name="Teixeira P.J.P.L."/>
            <person name="Carazzolle M.F."/>
            <person name="Schuster S.C."/>
            <person name="Carlson J.E."/>
            <person name="Guiltinan M.J."/>
            <person name="Mieczkowski P."/>
            <person name="Farmer A."/>
            <person name="Ramaraj T."/>
            <person name="Crozier J."/>
            <person name="Davis R.E."/>
            <person name="Shao J."/>
            <person name="Melnick R.L."/>
            <person name="Pereira G.A.G."/>
            <person name="Bailey B.A."/>
        </authorList>
    </citation>
    <scope>NUCLEOTIDE SEQUENCE [LARGE SCALE GENOMIC DNA]</scope>
    <source>
        <strain evidence="4 5">MCA 2997</strain>
    </source>
</reference>
<feature type="region of interest" description="Disordered" evidence="1">
    <location>
        <begin position="125"/>
        <end position="211"/>
    </location>
</feature>
<feature type="compositionally biased region" description="Basic and acidic residues" evidence="1">
    <location>
        <begin position="331"/>
        <end position="361"/>
    </location>
</feature>
<gene>
    <name evidence="4" type="ORF">Moror_13152</name>
</gene>
<feature type="compositionally biased region" description="Polar residues" evidence="1">
    <location>
        <begin position="163"/>
        <end position="211"/>
    </location>
</feature>
<organism evidence="4 5">
    <name type="scientific">Moniliophthora roreri (strain MCA 2997)</name>
    <name type="common">Cocoa frosty pod rot fungus</name>
    <name type="synonym">Crinipellis roreri</name>
    <dbReference type="NCBI Taxonomy" id="1381753"/>
    <lineage>
        <taxon>Eukaryota</taxon>
        <taxon>Fungi</taxon>
        <taxon>Dikarya</taxon>
        <taxon>Basidiomycota</taxon>
        <taxon>Agaricomycotina</taxon>
        <taxon>Agaricomycetes</taxon>
        <taxon>Agaricomycetidae</taxon>
        <taxon>Agaricales</taxon>
        <taxon>Marasmiineae</taxon>
        <taxon>Marasmiaceae</taxon>
        <taxon>Moniliophthora</taxon>
    </lineage>
</organism>
<feature type="signal peptide" evidence="3">
    <location>
        <begin position="1"/>
        <end position="17"/>
    </location>
</feature>
<evidence type="ECO:0000256" key="1">
    <source>
        <dbReference type="SAM" id="MobiDB-lite"/>
    </source>
</evidence>
<protein>
    <submittedName>
        <fullName evidence="4">Uncharacterized protein</fullName>
    </submittedName>
</protein>
<comment type="caution">
    <text evidence="4">The sequence shown here is derived from an EMBL/GenBank/DDBJ whole genome shotgun (WGS) entry which is preliminary data.</text>
</comment>
<dbReference type="OrthoDB" id="10670724at2759"/>
<feature type="compositionally biased region" description="Basic and acidic residues" evidence="1">
    <location>
        <begin position="303"/>
        <end position="314"/>
    </location>
</feature>
<feature type="transmembrane region" description="Helical" evidence="2">
    <location>
        <begin position="213"/>
        <end position="235"/>
    </location>
</feature>
<evidence type="ECO:0000313" key="5">
    <source>
        <dbReference type="Proteomes" id="UP000017559"/>
    </source>
</evidence>
<dbReference type="EMBL" id="AWSO01000598">
    <property type="protein sequence ID" value="ESK88993.1"/>
    <property type="molecule type" value="Genomic_DNA"/>
</dbReference>
<accession>V2WQ61</accession>
<dbReference type="KEGG" id="mrr:Moror_13152"/>
<dbReference type="HOGENOM" id="CLU_061004_0_0_1"/>
<feature type="region of interest" description="Disordered" evidence="1">
    <location>
        <begin position="289"/>
        <end position="391"/>
    </location>
</feature>